<evidence type="ECO:0000313" key="3">
    <source>
        <dbReference type="EMBL" id="AKA80514.2"/>
    </source>
</evidence>
<dbReference type="PANTHER" id="PTHR42244">
    <property type="entry name" value="ANTITOXIN VAPB3-RELATED"/>
    <property type="match status" value="1"/>
</dbReference>
<dbReference type="PATRIC" id="fig|2287.9.peg.1693"/>
<dbReference type="Proteomes" id="UP000033057">
    <property type="component" value="Chromosome"/>
</dbReference>
<accession>A0A0E3ME22</accession>
<evidence type="ECO:0000313" key="11">
    <source>
        <dbReference type="EMBL" id="SAI85175.1"/>
    </source>
</evidence>
<dbReference type="InterPro" id="IPR039709">
    <property type="entry name" value="VapB3-like"/>
</dbReference>
<dbReference type="EMBL" id="CP033239">
    <property type="protein sequence ID" value="AZF79469.1"/>
    <property type="molecule type" value="Genomic_DNA"/>
</dbReference>
<dbReference type="AlphaFoldDB" id="A0A0E3ME22"/>
<evidence type="ECO:0000313" key="17">
    <source>
        <dbReference type="Proteomes" id="UP000269431"/>
    </source>
</evidence>
<evidence type="ECO:0000313" key="13">
    <source>
        <dbReference type="Proteomes" id="UP000033085"/>
    </source>
</evidence>
<dbReference type="Proteomes" id="UP000275843">
    <property type="component" value="Chromosome"/>
</dbReference>
<dbReference type="Proteomes" id="UP000278715">
    <property type="component" value="Chromosome"/>
</dbReference>
<evidence type="ECO:0000313" key="8">
    <source>
        <dbReference type="EMBL" id="AZF79469.1"/>
    </source>
</evidence>
<dbReference type="KEGG" id="ssoa:SULA_2364"/>
<proteinExistence type="predicted"/>
<dbReference type="Proteomes" id="UP000033106">
    <property type="component" value="Chromosome"/>
</dbReference>
<evidence type="ECO:0000313" key="6">
    <source>
        <dbReference type="EMBL" id="AZF74239.1"/>
    </source>
</evidence>
<evidence type="ECO:0000313" key="21">
    <source>
        <dbReference type="Proteomes" id="UP000278715"/>
    </source>
</evidence>
<dbReference type="EMBL" id="CP033238">
    <property type="protein sequence ID" value="AZF76862.1"/>
    <property type="molecule type" value="Genomic_DNA"/>
</dbReference>
<dbReference type="EMBL" id="CP033236">
    <property type="protein sequence ID" value="AZF71619.1"/>
    <property type="molecule type" value="Genomic_DNA"/>
</dbReference>
<dbReference type="Proteomes" id="UP000269431">
    <property type="component" value="Chromosome"/>
</dbReference>
<dbReference type="EMBL" id="CP033241">
    <property type="protein sequence ID" value="AZF84658.1"/>
    <property type="molecule type" value="Genomic_DNA"/>
</dbReference>
<dbReference type="Proteomes" id="UP000033085">
    <property type="component" value="Chromosome"/>
</dbReference>
<dbReference type="EMBL" id="CP033235">
    <property type="protein sequence ID" value="AZF68999.1"/>
    <property type="molecule type" value="Genomic_DNA"/>
</dbReference>
<dbReference type="EMBL" id="CP033237">
    <property type="protein sequence ID" value="AZF74239.1"/>
    <property type="molecule type" value="Genomic_DNA"/>
</dbReference>
<organism evidence="2 12">
    <name type="scientific">Saccharolobus solfataricus</name>
    <name type="common">Sulfolobus solfataricus</name>
    <dbReference type="NCBI Taxonomy" id="2287"/>
    <lineage>
        <taxon>Archaea</taxon>
        <taxon>Thermoproteota</taxon>
        <taxon>Thermoprotei</taxon>
        <taxon>Sulfolobales</taxon>
        <taxon>Sulfolobaceae</taxon>
        <taxon>Saccharolobus</taxon>
    </lineage>
</organism>
<evidence type="ECO:0000313" key="12">
    <source>
        <dbReference type="Proteomes" id="UP000033057"/>
    </source>
</evidence>
<dbReference type="PANTHER" id="PTHR42244:SF2">
    <property type="entry name" value="ANTITOXIN VAPB3-RELATED"/>
    <property type="match status" value="1"/>
</dbReference>
<dbReference type="EMBL" id="LT549890">
    <property type="protein sequence ID" value="SAI85175.1"/>
    <property type="molecule type" value="Genomic_DNA"/>
</dbReference>
<dbReference type="EMBL" id="CP033240">
    <property type="protein sequence ID" value="AZF82074.1"/>
    <property type="molecule type" value="Genomic_DNA"/>
</dbReference>
<evidence type="ECO:0000313" key="2">
    <source>
        <dbReference type="EMBL" id="AKA77819.2"/>
    </source>
</evidence>
<dbReference type="Proteomes" id="UP000282269">
    <property type="component" value="Chromosome"/>
</dbReference>
<dbReference type="EMBL" id="CP011057">
    <property type="protein sequence ID" value="AKA80514.2"/>
    <property type="molecule type" value="Genomic_DNA"/>
</dbReference>
<dbReference type="Proteomes" id="UP000267993">
    <property type="component" value="Chromosome"/>
</dbReference>
<reference evidence="15" key="2">
    <citation type="submission" date="2016-04" db="EMBL/GenBank/DDBJ databases">
        <authorList>
            <person name="Shah S.A."/>
            <person name="Garrett R.A."/>
        </authorList>
    </citation>
    <scope>NUCLEOTIDE SEQUENCE [LARGE SCALE GENOMIC DNA]</scope>
    <source>
        <strain evidence="15">ATCC 35091 / DSM 1616 / JCM 8930 / NBRC 15331 / P1</strain>
    </source>
</reference>
<name>A0A0E3ME22_SACSO</name>
<gene>
    <name evidence="11" type="ORF">SSOP1_1621</name>
    <name evidence="3" type="ORF">SULA_2364</name>
    <name evidence="1" type="ORF">SULB_2365</name>
    <name evidence="2" type="ORF">SULC_2362</name>
    <name evidence="4" type="ORF">SULG_11970</name>
    <name evidence="5" type="ORF">SULH_11970</name>
    <name evidence="6" type="ORF">SULI_11970</name>
    <name evidence="7" type="ORF">SULM_11960</name>
    <name evidence="8" type="ORF">SULN_11960</name>
    <name evidence="9" type="ORF">SULO_11970</name>
    <name evidence="10" type="ORF">SULZ_11970</name>
</gene>
<evidence type="ECO:0000313" key="14">
    <source>
        <dbReference type="Proteomes" id="UP000033106"/>
    </source>
</evidence>
<evidence type="ECO:0000313" key="20">
    <source>
        <dbReference type="Proteomes" id="UP000275843"/>
    </source>
</evidence>
<dbReference type="Proteomes" id="UP000076770">
    <property type="component" value="Chromosome i"/>
</dbReference>
<evidence type="ECO:0000313" key="22">
    <source>
        <dbReference type="Proteomes" id="UP000282269"/>
    </source>
</evidence>
<dbReference type="KEGG" id="ssol:SULB_2365"/>
<reference evidence="12 13" key="1">
    <citation type="journal article" date="2015" name="Genome Announc.">
        <title>Complete Genome Sequence of Sulfolobus solfataricus Strain 98/2 and Evolved Derivatives.</title>
        <authorList>
            <person name="McCarthy S."/>
            <person name="Gradnigo J."/>
            <person name="Johnson T."/>
            <person name="Payne S."/>
            <person name="Lipzen A."/>
            <person name="Martin J."/>
            <person name="Schackwitz W."/>
            <person name="Moriyama E."/>
            <person name="Blum P."/>
        </authorList>
    </citation>
    <scope>NUCLEOTIDE SEQUENCE [LARGE SCALE GENOMIC DNA]</scope>
    <source>
        <strain evidence="12">98/2 SULC</strain>
        <strain evidence="1">SARC-B</strain>
        <strain evidence="2">SARC-C</strain>
        <strain evidence="3 14">SULA</strain>
        <strain evidence="13">SULB</strain>
    </source>
</reference>
<evidence type="ECO:0000313" key="9">
    <source>
        <dbReference type="EMBL" id="AZF82074.1"/>
    </source>
</evidence>
<evidence type="ECO:0000313" key="19">
    <source>
        <dbReference type="Proteomes" id="UP000273443"/>
    </source>
</evidence>
<dbReference type="Proteomes" id="UP000273443">
    <property type="component" value="Chromosome"/>
</dbReference>
<reference evidence="16 17" key="4">
    <citation type="journal article" date="2018" name="Proc. Natl. Acad. Sci. U.S.A.">
        <title>Nonmutational mechanism of inheritance in the Archaeon Sulfolobus solfataricus.</title>
        <authorList>
            <person name="Payne S."/>
            <person name="McCarthy S."/>
            <person name="Johnson T."/>
            <person name="North E."/>
            <person name="Blum P."/>
        </authorList>
    </citation>
    <scope>NUCLEOTIDE SEQUENCE [LARGE SCALE GENOMIC DNA]</scope>
    <source>
        <strain evidence="5 16">SARC-H</strain>
        <strain evidence="6 20">SARC-I</strain>
        <strain evidence="8 21">SARC-N</strain>
        <strain evidence="9 22">SARC-O</strain>
        <strain evidence="10 17">SUL120</strain>
        <strain evidence="4 18">SULG</strain>
        <strain evidence="7 19">SULM</strain>
    </source>
</reference>
<reference evidence="11" key="3">
    <citation type="submission" date="2016-04" db="EMBL/GenBank/DDBJ databases">
        <authorList>
            <person name="Evans L.H."/>
            <person name="Alamgir A."/>
            <person name="Owens N."/>
            <person name="Weber N.D."/>
            <person name="Virtaneva K."/>
            <person name="Barbian K."/>
            <person name="Babar A."/>
            <person name="Rosenke K."/>
        </authorList>
    </citation>
    <scope>NUCLEOTIDE SEQUENCE</scope>
    <source>
        <strain evidence="11">P1</strain>
    </source>
</reference>
<evidence type="ECO:0000313" key="1">
    <source>
        <dbReference type="EMBL" id="AKA75126.2"/>
    </source>
</evidence>
<evidence type="ECO:0000313" key="15">
    <source>
        <dbReference type="Proteomes" id="UP000076770"/>
    </source>
</evidence>
<evidence type="ECO:0000313" key="18">
    <source>
        <dbReference type="Proteomes" id="UP000273194"/>
    </source>
</evidence>
<dbReference type="KEGG" id="ssof:SULC_2362"/>
<dbReference type="Proteomes" id="UP000273194">
    <property type="component" value="Chromosome"/>
</dbReference>
<dbReference type="EMBL" id="CP011056">
    <property type="protein sequence ID" value="AKA77819.2"/>
    <property type="molecule type" value="Genomic_DNA"/>
</dbReference>
<dbReference type="PATRIC" id="fig|2287.6.peg.2485"/>
<sequence length="100" mass="12195">MVIKNATILIYVPEIETFIFPVYVYYNMKTVYSLRLDKELREEMEKYNVKWNEEIESFIRKRIEELKKEEILKKINEILQTMPETKSNSADLVREDRDNN</sequence>
<evidence type="ECO:0000313" key="5">
    <source>
        <dbReference type="EMBL" id="AZF71619.1"/>
    </source>
</evidence>
<reference evidence="2" key="5">
    <citation type="submission" date="2018-10" db="EMBL/GenBank/DDBJ databases">
        <authorList>
            <person name="McCarthy S."/>
            <person name="Gradnigo J."/>
            <person name="Johnson T."/>
            <person name="Payne S."/>
            <person name="Lipzen A."/>
            <person name="Schackwitz W."/>
            <person name="Martin J."/>
            <person name="Moriyama E."/>
            <person name="Blum P."/>
        </authorList>
    </citation>
    <scope>NUCLEOTIDE SEQUENCE</scope>
    <source>
        <strain evidence="1">SARC-B</strain>
        <strain evidence="2">SARC-C</strain>
        <strain evidence="3">SULA</strain>
    </source>
</reference>
<evidence type="ECO:0000313" key="10">
    <source>
        <dbReference type="EMBL" id="AZF84658.1"/>
    </source>
</evidence>
<dbReference type="OMA" id="KYVREDR"/>
<evidence type="ECO:0000313" key="16">
    <source>
        <dbReference type="Proteomes" id="UP000267993"/>
    </source>
</evidence>
<evidence type="ECO:0000313" key="7">
    <source>
        <dbReference type="EMBL" id="AZF76862.1"/>
    </source>
</evidence>
<accession>A0A157T1H2</accession>
<dbReference type="EMBL" id="CP011055">
    <property type="protein sequence ID" value="AKA75126.2"/>
    <property type="molecule type" value="Genomic_DNA"/>
</dbReference>
<evidence type="ECO:0000313" key="4">
    <source>
        <dbReference type="EMBL" id="AZF68999.1"/>
    </source>
</evidence>
<protein>
    <submittedName>
        <fullName evidence="11">Antitoxin VapB</fullName>
    </submittedName>
</protein>